<reference evidence="2 3" key="1">
    <citation type="submission" date="2024-04" db="EMBL/GenBank/DDBJ databases">
        <authorList>
            <consortium name="Genoscope - CEA"/>
            <person name="William W."/>
        </authorList>
    </citation>
    <scope>NUCLEOTIDE SEQUENCE [LARGE SCALE GENOMIC DNA]</scope>
</reference>
<keyword evidence="3" id="KW-1185">Reference proteome</keyword>
<organism evidence="2 3">
    <name type="scientific">Lymnaea stagnalis</name>
    <name type="common">Great pond snail</name>
    <name type="synonym">Helix stagnalis</name>
    <dbReference type="NCBI Taxonomy" id="6523"/>
    <lineage>
        <taxon>Eukaryota</taxon>
        <taxon>Metazoa</taxon>
        <taxon>Spiralia</taxon>
        <taxon>Lophotrochozoa</taxon>
        <taxon>Mollusca</taxon>
        <taxon>Gastropoda</taxon>
        <taxon>Heterobranchia</taxon>
        <taxon>Euthyneura</taxon>
        <taxon>Panpulmonata</taxon>
        <taxon>Hygrophila</taxon>
        <taxon>Lymnaeoidea</taxon>
        <taxon>Lymnaeidae</taxon>
        <taxon>Lymnaea</taxon>
    </lineage>
</organism>
<evidence type="ECO:0000256" key="1">
    <source>
        <dbReference type="SAM" id="SignalP"/>
    </source>
</evidence>
<sequence length="161" mass="18523">MVFLVAVVCICLVETAFGAVEIVNGRCPYGKKAGDKWHQTECRECFCETGKWACIRCRDLNVGHDRSQCYNIYLEQTTYPACCVATLKCRGEPGFSEIRLFEELHNITTKQAPMRSTTQAPRKPKPIKVTFKKPSKKIYTKKPSKKIHVSLGRDKKKKYRW</sequence>
<feature type="signal peptide" evidence="1">
    <location>
        <begin position="1"/>
        <end position="18"/>
    </location>
</feature>
<dbReference type="Proteomes" id="UP001497497">
    <property type="component" value="Unassembled WGS sequence"/>
</dbReference>
<evidence type="ECO:0000313" key="3">
    <source>
        <dbReference type="Proteomes" id="UP001497497"/>
    </source>
</evidence>
<accession>A0AAV2I2B2</accession>
<keyword evidence="1" id="KW-0732">Signal</keyword>
<proteinExistence type="predicted"/>
<feature type="chain" id="PRO_5044010621" evidence="1">
    <location>
        <begin position="19"/>
        <end position="161"/>
    </location>
</feature>
<gene>
    <name evidence="2" type="ORF">GSLYS_00014425001</name>
</gene>
<protein>
    <submittedName>
        <fullName evidence="2">Uncharacterized protein</fullName>
    </submittedName>
</protein>
<comment type="caution">
    <text evidence="2">The sequence shown here is derived from an EMBL/GenBank/DDBJ whole genome shotgun (WGS) entry which is preliminary data.</text>
</comment>
<dbReference type="EMBL" id="CAXITT010000399">
    <property type="protein sequence ID" value="CAL1540776.1"/>
    <property type="molecule type" value="Genomic_DNA"/>
</dbReference>
<name>A0AAV2I2B2_LYMST</name>
<dbReference type="AlphaFoldDB" id="A0AAV2I2B2"/>
<evidence type="ECO:0000313" key="2">
    <source>
        <dbReference type="EMBL" id="CAL1540776.1"/>
    </source>
</evidence>